<dbReference type="FunFam" id="3.30.200.20:FF:000577">
    <property type="entry name" value="Tyrosine kinase"/>
    <property type="match status" value="1"/>
</dbReference>
<dbReference type="PROSITE" id="PS00109">
    <property type="entry name" value="PROTEIN_KINASE_TYR"/>
    <property type="match status" value="1"/>
</dbReference>
<dbReference type="InterPro" id="IPR020635">
    <property type="entry name" value="Tyr_kinase_cat_dom"/>
</dbReference>
<dbReference type="Proteomes" id="UP000183832">
    <property type="component" value="Unassembled WGS sequence"/>
</dbReference>
<dbReference type="GO" id="GO:0043235">
    <property type="term" value="C:receptor complex"/>
    <property type="evidence" value="ECO:0007669"/>
    <property type="project" value="TreeGrafter"/>
</dbReference>
<comment type="subcellular location">
    <subcellularLocation>
        <location evidence="1">Membrane</location>
        <topology evidence="1">Single-pass membrane protein</topology>
    </subcellularLocation>
</comment>
<dbReference type="InterPro" id="IPR001245">
    <property type="entry name" value="Ser-Thr/Tyr_kinase_cat_dom"/>
</dbReference>
<keyword evidence="5" id="KW-1133">Transmembrane helix</keyword>
<sequence>MPLVSARRRSSNRWRSSEECERHCRTSSNDEYCKLKCSRDMKLLRNHIPTASESSDVNPSTPNSNLVVQSNADEFLDTEESVHGLYFSDPMNNATSDHGKTKESSNLISNTNEKIIVSDNENKVKAKMIDDVTSTTDMSTIKVSRRNKYTRTSLSPAEARSTVYRGRIKFSPSHLKSLEENDADPYLYIGQKLAVSTGRVPDLRRQSNGRRTLIYQSTTPSRSKEEELEIMEVSVAKQSSTEKNKFWKSRNIVAINNYMRRLNNPHMSSIGTKAPSRVDDSLKLTTIRYETINRPSTKATTSISAINNLAEGVEDVKNVVSRSTSNPSQTETPIKSVVVNPISEFKTIYHPTGGLIINVPDDATPVFFNDHRNYQQSDGEIESVPTDTTEISETTTLTSIDSTDSSVIPDINRLFENITTISSVVTTQSTTQETLQSTISSSTTTSVVKSTESTTEPLAPVKTTKRVYTTIPRRKSSTTIFPDYNKTTISTFLSNISSRRNKINVTSSTTSSPPSTTTTSTSTVTERNEVSSTATYSFVPKNVNTPAPVDFEIVAPPSVTPDSVTSSTIKTNVFYQGISTTNKPINNEVQIEMHNMNTATFVMAGLGLLPVIVILVYVVRQYLFRNEQKDGDLENYGNDIQPISPVVKLDQSEDSGSIEGEESIIVETDFNRNNLRFKSLLGEGNFGQVWKAEADNLAGYIGTTRIVAVKTERVNNGQGGLKAECEIMRKLGSHSNVVTLLGACVEQEPHMLIMEYAMRGRLLSLLRAARGVLNGINSHPPSRQPVMPLSPRRLTGFAHDIARGMEYIAEKKIVHRDLAARNVLLDHNGICKICDFGMSIDLDKIKASQGYMKIPRVSTCHTKFKFDMTARVFGGLKNYATSKVRNNNNCDNNKNRPALPIRWMAPEALQYHIYSVETDVFAFGIVLWELATLGITPYPTLSGREVLRGVPSGVRPEIPSSCRQELSETMKECWNKEPSQRPSFTDVRKSLSRALVQWQEDIPANHSEYIDVSGFSEDYENGMIYFNRRVSEFECEI</sequence>
<dbReference type="CDD" id="cd00192">
    <property type="entry name" value="PTKc"/>
    <property type="match status" value="1"/>
</dbReference>
<evidence type="ECO:0000313" key="7">
    <source>
        <dbReference type="EMBL" id="CRK86518.1"/>
    </source>
</evidence>
<feature type="region of interest" description="Disordered" evidence="4">
    <location>
        <begin position="86"/>
        <end position="105"/>
    </location>
</feature>
<accession>A0A1J1HJ69</accession>
<dbReference type="PANTHER" id="PTHR24416">
    <property type="entry name" value="TYROSINE-PROTEIN KINASE RECEPTOR"/>
    <property type="match status" value="1"/>
</dbReference>
<keyword evidence="3" id="KW-0067">ATP-binding</keyword>
<evidence type="ECO:0000256" key="1">
    <source>
        <dbReference type="ARBA" id="ARBA00004167"/>
    </source>
</evidence>
<name>A0A1J1HJ69_9DIPT</name>
<dbReference type="GO" id="GO:0004714">
    <property type="term" value="F:transmembrane receptor protein tyrosine kinase activity"/>
    <property type="evidence" value="ECO:0007669"/>
    <property type="project" value="UniProtKB-EC"/>
</dbReference>
<protein>
    <submittedName>
        <fullName evidence="7">CLUMA_CG000175, isoform A</fullName>
    </submittedName>
</protein>
<dbReference type="InterPro" id="IPR017441">
    <property type="entry name" value="Protein_kinase_ATP_BS"/>
</dbReference>
<feature type="compositionally biased region" description="Low complexity" evidence="4">
    <location>
        <begin position="505"/>
        <end position="525"/>
    </location>
</feature>
<dbReference type="Gene3D" id="3.30.200.20">
    <property type="entry name" value="Phosphorylase Kinase, domain 1"/>
    <property type="match status" value="1"/>
</dbReference>
<evidence type="ECO:0000256" key="2">
    <source>
        <dbReference type="ARBA" id="ARBA00051243"/>
    </source>
</evidence>
<dbReference type="GO" id="GO:0005524">
    <property type="term" value="F:ATP binding"/>
    <property type="evidence" value="ECO:0007669"/>
    <property type="project" value="UniProtKB-UniRule"/>
</dbReference>
<dbReference type="PROSITE" id="PS50011">
    <property type="entry name" value="PROTEIN_KINASE_DOM"/>
    <property type="match status" value="1"/>
</dbReference>
<feature type="binding site" evidence="3">
    <location>
        <position position="710"/>
    </location>
    <ligand>
        <name>ATP</name>
        <dbReference type="ChEBI" id="CHEBI:30616"/>
    </ligand>
</feature>
<evidence type="ECO:0000256" key="5">
    <source>
        <dbReference type="SAM" id="Phobius"/>
    </source>
</evidence>
<keyword evidence="8" id="KW-1185">Reference proteome</keyword>
<gene>
    <name evidence="7" type="ORF">CLUMA_CG000175</name>
</gene>
<proteinExistence type="predicted"/>
<dbReference type="SMART" id="SM00219">
    <property type="entry name" value="TyrKc"/>
    <property type="match status" value="1"/>
</dbReference>
<evidence type="ECO:0000313" key="8">
    <source>
        <dbReference type="Proteomes" id="UP000183832"/>
    </source>
</evidence>
<dbReference type="InterPro" id="IPR008266">
    <property type="entry name" value="Tyr_kinase_AS"/>
</dbReference>
<keyword evidence="5" id="KW-0812">Transmembrane</keyword>
<dbReference type="GO" id="GO:0007169">
    <property type="term" value="P:cell surface receptor protein tyrosine kinase signaling pathway"/>
    <property type="evidence" value="ECO:0007669"/>
    <property type="project" value="TreeGrafter"/>
</dbReference>
<evidence type="ECO:0000259" key="6">
    <source>
        <dbReference type="PROSITE" id="PS50011"/>
    </source>
</evidence>
<dbReference type="OrthoDB" id="3256376at2759"/>
<dbReference type="InterPro" id="IPR050122">
    <property type="entry name" value="RTK"/>
</dbReference>
<feature type="domain" description="Protein kinase" evidence="6">
    <location>
        <begin position="675"/>
        <end position="996"/>
    </location>
</feature>
<dbReference type="InterPro" id="IPR011009">
    <property type="entry name" value="Kinase-like_dom_sf"/>
</dbReference>
<reference evidence="7 8" key="1">
    <citation type="submission" date="2015-04" db="EMBL/GenBank/DDBJ databases">
        <authorList>
            <person name="Syromyatnikov M.Y."/>
            <person name="Popov V.N."/>
        </authorList>
    </citation>
    <scope>NUCLEOTIDE SEQUENCE [LARGE SCALE GENOMIC DNA]</scope>
</reference>
<keyword evidence="5" id="KW-0472">Membrane</keyword>
<dbReference type="Pfam" id="PF07714">
    <property type="entry name" value="PK_Tyr_Ser-Thr"/>
    <property type="match status" value="2"/>
</dbReference>
<dbReference type="PROSITE" id="PS00107">
    <property type="entry name" value="PROTEIN_KINASE_ATP"/>
    <property type="match status" value="1"/>
</dbReference>
<evidence type="ECO:0000256" key="4">
    <source>
        <dbReference type="SAM" id="MobiDB-lite"/>
    </source>
</evidence>
<dbReference type="AlphaFoldDB" id="A0A1J1HJ69"/>
<feature type="transmembrane region" description="Helical" evidence="5">
    <location>
        <begin position="599"/>
        <end position="619"/>
    </location>
</feature>
<keyword evidence="3" id="KW-0547">Nucleotide-binding</keyword>
<feature type="region of interest" description="Disordered" evidence="4">
    <location>
        <begin position="504"/>
        <end position="529"/>
    </location>
</feature>
<organism evidence="7 8">
    <name type="scientific">Clunio marinus</name>
    <dbReference type="NCBI Taxonomy" id="568069"/>
    <lineage>
        <taxon>Eukaryota</taxon>
        <taxon>Metazoa</taxon>
        <taxon>Ecdysozoa</taxon>
        <taxon>Arthropoda</taxon>
        <taxon>Hexapoda</taxon>
        <taxon>Insecta</taxon>
        <taxon>Pterygota</taxon>
        <taxon>Neoptera</taxon>
        <taxon>Endopterygota</taxon>
        <taxon>Diptera</taxon>
        <taxon>Nematocera</taxon>
        <taxon>Chironomoidea</taxon>
        <taxon>Chironomidae</taxon>
        <taxon>Clunio</taxon>
    </lineage>
</organism>
<dbReference type="Gene3D" id="1.10.510.10">
    <property type="entry name" value="Transferase(Phosphotransferase) domain 1"/>
    <property type="match status" value="1"/>
</dbReference>
<dbReference type="PANTHER" id="PTHR24416:SF481">
    <property type="entry name" value="TIE-LIKE RECEPTOR TYROSINE KINASE"/>
    <property type="match status" value="1"/>
</dbReference>
<dbReference type="SUPFAM" id="SSF56112">
    <property type="entry name" value="Protein kinase-like (PK-like)"/>
    <property type="match status" value="1"/>
</dbReference>
<dbReference type="GO" id="GO:0005886">
    <property type="term" value="C:plasma membrane"/>
    <property type="evidence" value="ECO:0007669"/>
    <property type="project" value="TreeGrafter"/>
</dbReference>
<comment type="catalytic activity">
    <reaction evidence="2">
        <text>L-tyrosyl-[protein] + ATP = O-phospho-L-tyrosyl-[protein] + ADP + H(+)</text>
        <dbReference type="Rhea" id="RHEA:10596"/>
        <dbReference type="Rhea" id="RHEA-COMP:10136"/>
        <dbReference type="Rhea" id="RHEA-COMP:20101"/>
        <dbReference type="ChEBI" id="CHEBI:15378"/>
        <dbReference type="ChEBI" id="CHEBI:30616"/>
        <dbReference type="ChEBI" id="CHEBI:46858"/>
        <dbReference type="ChEBI" id="CHEBI:61978"/>
        <dbReference type="ChEBI" id="CHEBI:456216"/>
        <dbReference type="EC" id="2.7.10.1"/>
    </reaction>
</comment>
<evidence type="ECO:0000256" key="3">
    <source>
        <dbReference type="PROSITE-ProRule" id="PRU10141"/>
    </source>
</evidence>
<dbReference type="STRING" id="568069.A0A1J1HJ69"/>
<dbReference type="InterPro" id="IPR000719">
    <property type="entry name" value="Prot_kinase_dom"/>
</dbReference>
<dbReference type="EMBL" id="CVRI01000001">
    <property type="protein sequence ID" value="CRK86518.1"/>
    <property type="molecule type" value="Genomic_DNA"/>
</dbReference>